<dbReference type="AlphaFoldDB" id="A0A0C1QYZ3"/>
<dbReference type="Pfam" id="PF12900">
    <property type="entry name" value="Pyridox_ox_2"/>
    <property type="match status" value="1"/>
</dbReference>
<dbReference type="PANTHER" id="PTHR34071:SF2">
    <property type="entry name" value="FLAVIN-NUCLEOTIDE-BINDING PROTEIN"/>
    <property type="match status" value="1"/>
</dbReference>
<dbReference type="OrthoDB" id="9794935at2"/>
<organism evidence="1 2">
    <name type="scientific">Clostridium argentinense CDC 2741</name>
    <dbReference type="NCBI Taxonomy" id="1418104"/>
    <lineage>
        <taxon>Bacteria</taxon>
        <taxon>Bacillati</taxon>
        <taxon>Bacillota</taxon>
        <taxon>Clostridia</taxon>
        <taxon>Eubacteriales</taxon>
        <taxon>Clostridiaceae</taxon>
        <taxon>Clostridium</taxon>
    </lineage>
</organism>
<dbReference type="Gene3D" id="2.30.110.10">
    <property type="entry name" value="Electron Transport, Fmn-binding Protein, Chain A"/>
    <property type="match status" value="1"/>
</dbReference>
<name>A0A0C1QYZ3_9CLOT</name>
<evidence type="ECO:0000313" key="1">
    <source>
        <dbReference type="EMBL" id="KIE46292.1"/>
    </source>
</evidence>
<dbReference type="SUPFAM" id="SSF50475">
    <property type="entry name" value="FMN-binding split barrel"/>
    <property type="match status" value="1"/>
</dbReference>
<keyword evidence="2" id="KW-1185">Reference proteome</keyword>
<reference evidence="1 2" key="1">
    <citation type="journal article" date="2015" name="Infect. Genet. Evol.">
        <title>Genomic sequences of six botulinum neurotoxin-producing strains representing three clostridial species illustrate the mobility and diversity of botulinum neurotoxin genes.</title>
        <authorList>
            <person name="Smith T.J."/>
            <person name="Hill K.K."/>
            <person name="Xie G."/>
            <person name="Foley B.T."/>
            <person name="Williamson C.H."/>
            <person name="Foster J.T."/>
            <person name="Johnson S.L."/>
            <person name="Chertkov O."/>
            <person name="Teshima H."/>
            <person name="Gibbons H.S."/>
            <person name="Johnsky L.A."/>
            <person name="Karavis M.A."/>
            <person name="Smith L.A."/>
        </authorList>
    </citation>
    <scope>NUCLEOTIDE SEQUENCE [LARGE SCALE GENOMIC DNA]</scope>
    <source>
        <strain evidence="1 2">CDC 2741</strain>
    </source>
</reference>
<sequence>MFKEMIKINKAMDDKDIFALLERGQEGTLATIGENGYPYCTTLNYVYYNDAIYFHCAPVGHKLDNINFNNKVCFSIVDNIEVLSKIFTTKFESVVIFGKAENIEEEKEKKAVLLKFIEKYSSDFMEEGKNYIDKAFSKANIIKISIDHITGKCKK</sequence>
<accession>A0A0C1QYZ3</accession>
<evidence type="ECO:0000313" key="2">
    <source>
        <dbReference type="Proteomes" id="UP000031366"/>
    </source>
</evidence>
<dbReference type="PANTHER" id="PTHR34071">
    <property type="entry name" value="5-NITROIMIDAZOLE ANTIBIOTICS RESISTANCE PROTEIN, NIMA-FAMILY-RELATED PROTEIN-RELATED"/>
    <property type="match status" value="1"/>
</dbReference>
<gene>
    <name evidence="1" type="ORF">U732_1996</name>
</gene>
<protein>
    <submittedName>
        <fullName evidence="1">Pyridoxamine 5'-phosphate oxidase family protein</fullName>
    </submittedName>
</protein>
<dbReference type="RefSeq" id="WP_039633964.1">
    <property type="nucleotide sequence ID" value="NZ_AYSO01000017.1"/>
</dbReference>
<proteinExistence type="predicted"/>
<comment type="caution">
    <text evidence="1">The sequence shown here is derived from an EMBL/GenBank/DDBJ whole genome shotgun (WGS) entry which is preliminary data.</text>
</comment>
<dbReference type="InterPro" id="IPR012349">
    <property type="entry name" value="Split_barrel_FMN-bd"/>
</dbReference>
<dbReference type="EMBL" id="AYSO01000017">
    <property type="protein sequence ID" value="KIE46292.1"/>
    <property type="molecule type" value="Genomic_DNA"/>
</dbReference>
<dbReference type="InterPro" id="IPR024747">
    <property type="entry name" value="Pyridox_Oxase-rel"/>
</dbReference>
<dbReference type="Proteomes" id="UP000031366">
    <property type="component" value="Unassembled WGS sequence"/>
</dbReference>